<protein>
    <submittedName>
        <fullName evidence="1">Uncharacterized protein</fullName>
    </submittedName>
</protein>
<proteinExistence type="predicted"/>
<comment type="caution">
    <text evidence="1">The sequence shown here is derived from an EMBL/GenBank/DDBJ whole genome shotgun (WGS) entry which is preliminary data.</text>
</comment>
<dbReference type="AlphaFoldDB" id="A0A8H6M2S4"/>
<sequence>MRALPQARPSDLGLSSALCHCDPLFYTLSISTRHPSCANALPFDSLHSPALPASAPLIPHSSMSLHSLAQHRAGPFPCEHRHFASQRPSAPISTKSPVTSGQCRRRHHERWRLDVCVYAAQNLSTRCRAGIGANVYEPGRLRASSDTRGCQNASVHLAFTTDIGWVWLRTIHATEPLRPTSITHAIMETRPTHGTTTVHQPRRFRLAATFPHDAQDDDCEGQRAMCARRTDHNAHA</sequence>
<dbReference type="Proteomes" id="UP000521943">
    <property type="component" value="Unassembled WGS sequence"/>
</dbReference>
<reference evidence="1 2" key="1">
    <citation type="submission" date="2020-07" db="EMBL/GenBank/DDBJ databases">
        <title>Comparative genomics of pyrophilous fungi reveals a link between fire events and developmental genes.</title>
        <authorList>
            <consortium name="DOE Joint Genome Institute"/>
            <person name="Steindorff A.S."/>
            <person name="Carver A."/>
            <person name="Calhoun S."/>
            <person name="Stillman K."/>
            <person name="Liu H."/>
            <person name="Lipzen A."/>
            <person name="Pangilinan J."/>
            <person name="Labutti K."/>
            <person name="Bruns T.D."/>
            <person name="Grigoriev I.V."/>
        </authorList>
    </citation>
    <scope>NUCLEOTIDE SEQUENCE [LARGE SCALE GENOMIC DNA]</scope>
    <source>
        <strain evidence="1 2">CBS 144469</strain>
    </source>
</reference>
<keyword evidence="2" id="KW-1185">Reference proteome</keyword>
<evidence type="ECO:0000313" key="1">
    <source>
        <dbReference type="EMBL" id="KAF6752375.1"/>
    </source>
</evidence>
<name>A0A8H6M2S4_9AGAR</name>
<gene>
    <name evidence="1" type="ORF">DFP72DRAFT_452177</name>
</gene>
<dbReference type="EMBL" id="JACGCI010000044">
    <property type="protein sequence ID" value="KAF6752375.1"/>
    <property type="molecule type" value="Genomic_DNA"/>
</dbReference>
<accession>A0A8H6M2S4</accession>
<evidence type="ECO:0000313" key="2">
    <source>
        <dbReference type="Proteomes" id="UP000521943"/>
    </source>
</evidence>
<organism evidence="1 2">
    <name type="scientific">Ephemerocybe angulata</name>
    <dbReference type="NCBI Taxonomy" id="980116"/>
    <lineage>
        <taxon>Eukaryota</taxon>
        <taxon>Fungi</taxon>
        <taxon>Dikarya</taxon>
        <taxon>Basidiomycota</taxon>
        <taxon>Agaricomycotina</taxon>
        <taxon>Agaricomycetes</taxon>
        <taxon>Agaricomycetidae</taxon>
        <taxon>Agaricales</taxon>
        <taxon>Agaricineae</taxon>
        <taxon>Psathyrellaceae</taxon>
        <taxon>Ephemerocybe</taxon>
    </lineage>
</organism>